<organism evidence="2 3">
    <name type="scientific">Stylonychia lemnae</name>
    <name type="common">Ciliate</name>
    <dbReference type="NCBI Taxonomy" id="5949"/>
    <lineage>
        <taxon>Eukaryota</taxon>
        <taxon>Sar</taxon>
        <taxon>Alveolata</taxon>
        <taxon>Ciliophora</taxon>
        <taxon>Intramacronucleata</taxon>
        <taxon>Spirotrichea</taxon>
        <taxon>Stichotrichia</taxon>
        <taxon>Sporadotrichida</taxon>
        <taxon>Oxytrichidae</taxon>
        <taxon>Stylonychinae</taxon>
        <taxon>Stylonychia</taxon>
    </lineage>
</organism>
<evidence type="ECO:0000313" key="3">
    <source>
        <dbReference type="Proteomes" id="UP000039865"/>
    </source>
</evidence>
<name>A0A078B909_STYLE</name>
<dbReference type="InParanoid" id="A0A078B909"/>
<protein>
    <submittedName>
        <fullName evidence="2">Uncharacterized protein</fullName>
    </submittedName>
</protein>
<feature type="region of interest" description="Disordered" evidence="1">
    <location>
        <begin position="187"/>
        <end position="210"/>
    </location>
</feature>
<gene>
    <name evidence="2" type="primary">Contig18628.g19792</name>
    <name evidence="2" type="ORF">STYLEM_19872</name>
</gene>
<dbReference type="EMBL" id="CCKQ01018747">
    <property type="protein sequence ID" value="CDW90726.1"/>
    <property type="molecule type" value="Genomic_DNA"/>
</dbReference>
<dbReference type="AlphaFoldDB" id="A0A078B909"/>
<evidence type="ECO:0000256" key="1">
    <source>
        <dbReference type="SAM" id="MobiDB-lite"/>
    </source>
</evidence>
<proteinExistence type="predicted"/>
<reference evidence="2 3" key="1">
    <citation type="submission" date="2014-06" db="EMBL/GenBank/DDBJ databases">
        <authorList>
            <person name="Swart Estienne"/>
        </authorList>
    </citation>
    <scope>NUCLEOTIDE SEQUENCE [LARGE SCALE GENOMIC DNA]</scope>
    <source>
        <strain evidence="2 3">130c</strain>
    </source>
</reference>
<evidence type="ECO:0000313" key="2">
    <source>
        <dbReference type="EMBL" id="CDW90726.1"/>
    </source>
</evidence>
<dbReference type="Proteomes" id="UP000039865">
    <property type="component" value="Unassembled WGS sequence"/>
</dbReference>
<keyword evidence="3" id="KW-1185">Reference proteome</keyword>
<accession>A0A078B909</accession>
<sequence length="547" mass="62812">MLALRSQQRKQDFLEQAEFQQSQNYLSVKNHNKSMSSSIPQSDEMVSLILFGQLHKNQEYERKIKSRLEPFRHGKPSIQEINSYFNQNLNESSRDLGSFASQKQRSSSPKIINQPYSDVKYEETLRPREVIKEIGVGQFKVGQIKRNSLDCSIKLDHNDSSYIDKSTMNDQNNSSKVNTHGLNVNSSMNRSIHTSHSGQGNGSGGPISSSNYEFNTNSSYFLCARSSPQSRHQQKLIRDQERQREKEYKTSFRISLGGIRDKQGWSEIKDGINVGDVYNEGFQRSGSLTRQRRKELDVTNKEFKQVFYPEQIREHKARSVNRSNYVNDTHKALTILNESVNPEIYNNSTRQSQAKILGKYDSNSSISKMPKLYLKSLEQSELLQKFHQNLQKVKNSKQRNPIVSIQSPKETTINSNNWNNPILISKQNMIQIDELNDYASLNQETPKYNDTKESFLSKGMVEKMSDHHSNNNQKPARRNILIYKDYLNGSNNRQTLPDPKTNIVINKIGIFGNRQKSIDLTATGLKNIGVSQNLSNSHKKQASLFKK</sequence>